<keyword evidence="4" id="KW-0326">Glycosidase</keyword>
<dbReference type="InterPro" id="IPR054593">
    <property type="entry name" value="Beta-mannosidase-like_N2"/>
</dbReference>
<feature type="domain" description="Beta-mannosidase-like galactose-binding" evidence="3">
    <location>
        <begin position="72"/>
        <end position="144"/>
    </location>
</feature>
<name>A0A6S6STG4_9BACT</name>
<dbReference type="GO" id="GO:0004565">
    <property type="term" value="F:beta-galactosidase activity"/>
    <property type="evidence" value="ECO:0007669"/>
    <property type="project" value="UniProtKB-EC"/>
</dbReference>
<dbReference type="PANTHER" id="PTHR42732:SF1">
    <property type="entry name" value="BETA-MANNOSIDASE"/>
    <property type="match status" value="1"/>
</dbReference>
<feature type="signal peptide" evidence="2">
    <location>
        <begin position="1"/>
        <end position="18"/>
    </location>
</feature>
<protein>
    <submittedName>
        <fullName evidence="4">Beta-galactosidase (EC)</fullName>
        <ecNumber evidence="4">3.2.1.23</ecNumber>
    </submittedName>
</protein>
<sequence length="152" mass="17650">MKPILILFLALLSIEASTLFPQTFSLAGEWQYHINHEPQAQGYRYSFSDDDPSMTLPNNWYKQGINHAGIIWFKKEISSKKLPKNSKHFLTFKGVDYLCDVWVNDHLVGSHKGYFQTFEFDISDYLLDGKNSIVVKVNSPLENYPENYSLHK</sequence>
<keyword evidence="2" id="KW-0732">Signal</keyword>
<dbReference type="PANTHER" id="PTHR42732">
    <property type="entry name" value="BETA-GALACTOSIDASE"/>
    <property type="match status" value="1"/>
</dbReference>
<dbReference type="EC" id="3.2.1.23" evidence="4"/>
<dbReference type="InterPro" id="IPR051913">
    <property type="entry name" value="GH2_Domain-Containing"/>
</dbReference>
<dbReference type="SUPFAM" id="SSF49785">
    <property type="entry name" value="Galactose-binding domain-like"/>
    <property type="match status" value="1"/>
</dbReference>
<dbReference type="Pfam" id="PF22666">
    <property type="entry name" value="Glyco_hydro_2_N2"/>
    <property type="match status" value="1"/>
</dbReference>
<proteinExistence type="predicted"/>
<dbReference type="InterPro" id="IPR008979">
    <property type="entry name" value="Galactose-bd-like_sf"/>
</dbReference>
<dbReference type="GO" id="GO:0005975">
    <property type="term" value="P:carbohydrate metabolic process"/>
    <property type="evidence" value="ECO:0007669"/>
    <property type="project" value="InterPro"/>
</dbReference>
<feature type="non-terminal residue" evidence="4">
    <location>
        <position position="152"/>
    </location>
</feature>
<dbReference type="Gene3D" id="2.60.120.260">
    <property type="entry name" value="Galactose-binding domain-like"/>
    <property type="match status" value="1"/>
</dbReference>
<evidence type="ECO:0000256" key="2">
    <source>
        <dbReference type="SAM" id="SignalP"/>
    </source>
</evidence>
<evidence type="ECO:0000259" key="3">
    <source>
        <dbReference type="Pfam" id="PF22666"/>
    </source>
</evidence>
<dbReference type="AlphaFoldDB" id="A0A6S6STG4"/>
<evidence type="ECO:0000313" key="4">
    <source>
        <dbReference type="EMBL" id="CAA6809081.1"/>
    </source>
</evidence>
<gene>
    <name evidence="4" type="ORF">HELGO_WM14324</name>
</gene>
<organism evidence="4">
    <name type="scientific">uncultured Sulfurovum sp</name>
    <dbReference type="NCBI Taxonomy" id="269237"/>
    <lineage>
        <taxon>Bacteria</taxon>
        <taxon>Pseudomonadati</taxon>
        <taxon>Campylobacterota</taxon>
        <taxon>Epsilonproteobacteria</taxon>
        <taxon>Campylobacterales</taxon>
        <taxon>Sulfurovaceae</taxon>
        <taxon>Sulfurovum</taxon>
        <taxon>environmental samples</taxon>
    </lineage>
</organism>
<reference evidence="4" key="1">
    <citation type="submission" date="2020-01" db="EMBL/GenBank/DDBJ databases">
        <authorList>
            <person name="Meier V. D."/>
            <person name="Meier V D."/>
        </authorList>
    </citation>
    <scope>NUCLEOTIDE SEQUENCE</scope>
    <source>
        <strain evidence="4">HLG_WM_MAG_02</strain>
    </source>
</reference>
<evidence type="ECO:0000256" key="1">
    <source>
        <dbReference type="ARBA" id="ARBA00022801"/>
    </source>
</evidence>
<dbReference type="EMBL" id="CACVAZ010000055">
    <property type="protein sequence ID" value="CAA6809081.1"/>
    <property type="molecule type" value="Genomic_DNA"/>
</dbReference>
<accession>A0A6S6STG4</accession>
<feature type="chain" id="PRO_5028309884" evidence="2">
    <location>
        <begin position="19"/>
        <end position="152"/>
    </location>
</feature>
<keyword evidence="1 4" id="KW-0378">Hydrolase</keyword>